<dbReference type="PATRIC" id="fig|573737.6.peg.1260"/>
<evidence type="ECO:0000313" key="1">
    <source>
        <dbReference type="EMBL" id="AKC68544.1"/>
    </source>
</evidence>
<sequence length="112" mass="13031">MVTKKLEQSAAYCLDTHRQVRAWVKNDHLGFVVPYRKDGTKRNYLPDFIVELVSGEKLVVEIKGQVIDDALVKEAAAKRWCEAVNRDSRYGRWSYYLMKHPADLMQMLDQAN</sequence>
<evidence type="ECO:0000313" key="2">
    <source>
        <dbReference type="Proteomes" id="UP000035050"/>
    </source>
</evidence>
<dbReference type="Gene3D" id="3.40.91.30">
    <property type="match status" value="1"/>
</dbReference>
<dbReference type="EMBL" id="CP011253">
    <property type="protein sequence ID" value="AKC68544.1"/>
    <property type="molecule type" value="Genomic_DNA"/>
</dbReference>
<protein>
    <recommendedName>
        <fullName evidence="3">VRR-NUC domain-containing protein</fullName>
    </recommendedName>
</protein>
<dbReference type="OrthoDB" id="9803459at2"/>
<dbReference type="KEGG" id="pox:MB84_02400"/>
<dbReference type="AlphaFoldDB" id="A0A0E3U4S6"/>
<dbReference type="Proteomes" id="UP000035050">
    <property type="component" value="Chromosome"/>
</dbReference>
<dbReference type="HOGENOM" id="CLU_2143406_0_0_4"/>
<proteinExistence type="predicted"/>
<evidence type="ECO:0008006" key="3">
    <source>
        <dbReference type="Google" id="ProtNLM"/>
    </source>
</evidence>
<gene>
    <name evidence="1" type="ORF">MB84_02400</name>
</gene>
<organism evidence="1 2">
    <name type="scientific">Pandoraea oxalativorans</name>
    <dbReference type="NCBI Taxonomy" id="573737"/>
    <lineage>
        <taxon>Bacteria</taxon>
        <taxon>Pseudomonadati</taxon>
        <taxon>Pseudomonadota</taxon>
        <taxon>Betaproteobacteria</taxon>
        <taxon>Burkholderiales</taxon>
        <taxon>Burkholderiaceae</taxon>
        <taxon>Pandoraea</taxon>
    </lineage>
</organism>
<name>A0A0E3U4S6_9BURK</name>
<keyword evidence="2" id="KW-1185">Reference proteome</keyword>
<accession>A0A0E3U4S6</accession>
<reference evidence="1" key="1">
    <citation type="submission" date="2016-06" db="EMBL/GenBank/DDBJ databases">
        <title>Pandoraea oxalativorans DSM 23570 Genome Sequencing.</title>
        <authorList>
            <person name="Ee R."/>
            <person name="Lim Y.-L."/>
            <person name="Yong D."/>
            <person name="Yin W.-F."/>
            <person name="Chan K.-G."/>
        </authorList>
    </citation>
    <scope>NUCLEOTIDE SEQUENCE</scope>
    <source>
        <strain evidence="1">DSM 23570</strain>
    </source>
</reference>